<dbReference type="Pfam" id="PF00582">
    <property type="entry name" value="Usp"/>
    <property type="match status" value="1"/>
</dbReference>
<comment type="subcellular location">
    <subcellularLocation>
        <location evidence="2">Cytoplasm</location>
    </subcellularLocation>
</comment>
<keyword evidence="5" id="KW-1185">Reference proteome</keyword>
<accession>A0ABS6TD22</accession>
<dbReference type="Proteomes" id="UP000774130">
    <property type="component" value="Unassembled WGS sequence"/>
</dbReference>
<evidence type="ECO:0000259" key="3">
    <source>
        <dbReference type="Pfam" id="PF00582"/>
    </source>
</evidence>
<comment type="caution">
    <text evidence="4">The sequence shown here is derived from an EMBL/GenBank/DDBJ whole genome shotgun (WGS) entry which is preliminary data.</text>
</comment>
<evidence type="ECO:0000256" key="2">
    <source>
        <dbReference type="PIRNR" id="PIRNR006276"/>
    </source>
</evidence>
<comment type="similarity">
    <text evidence="1 2">Belongs to the universal stress protein A family.</text>
</comment>
<proteinExistence type="inferred from homology"/>
<dbReference type="InterPro" id="IPR006015">
    <property type="entry name" value="Universal_stress_UspA"/>
</dbReference>
<feature type="domain" description="UspA" evidence="3">
    <location>
        <begin position="5"/>
        <end position="141"/>
    </location>
</feature>
<sequence>MREVYQKILVAVDGSEQAHNAFLEALSVTRRNSGKLFLLSVADTSHLAGEPYAVNYAMDAAKKAADGVVENLKEKIPEDVDYTIIEAEGNPKLKIIEAAEELKIDLIMMGTTGTGTFSRLLVGSTTSYVVNNAPCNVMVVR</sequence>
<name>A0ABS6TD22_9ENTE</name>
<evidence type="ECO:0000256" key="1">
    <source>
        <dbReference type="ARBA" id="ARBA00008791"/>
    </source>
</evidence>
<reference evidence="4 5" key="1">
    <citation type="submission" date="2021-06" db="EMBL/GenBank/DDBJ databases">
        <title>Enterococcus alishanensis sp. nov., a novel lactic acid bacterium isolated from fresh coffee beans.</title>
        <authorList>
            <person name="Chen Y.-S."/>
        </authorList>
    </citation>
    <scope>NUCLEOTIDE SEQUENCE [LARGE SCALE GENOMIC DNA]</scope>
    <source>
        <strain evidence="4 5">ALS3</strain>
    </source>
</reference>
<dbReference type="PANTHER" id="PTHR46268">
    <property type="entry name" value="STRESS RESPONSE PROTEIN NHAX"/>
    <property type="match status" value="1"/>
</dbReference>
<dbReference type="PIRSF" id="PIRSF006276">
    <property type="entry name" value="UspA"/>
    <property type="match status" value="1"/>
</dbReference>
<keyword evidence="2" id="KW-0963">Cytoplasm</keyword>
<dbReference type="EMBL" id="JAHUZB010000003">
    <property type="protein sequence ID" value="MBV7390813.1"/>
    <property type="molecule type" value="Genomic_DNA"/>
</dbReference>
<evidence type="ECO:0000313" key="5">
    <source>
        <dbReference type="Proteomes" id="UP000774130"/>
    </source>
</evidence>
<dbReference type="CDD" id="cd00293">
    <property type="entry name" value="USP-like"/>
    <property type="match status" value="1"/>
</dbReference>
<dbReference type="PANTHER" id="PTHR46268:SF6">
    <property type="entry name" value="UNIVERSAL STRESS PROTEIN UP12"/>
    <property type="match status" value="1"/>
</dbReference>
<dbReference type="InterPro" id="IPR006016">
    <property type="entry name" value="UspA"/>
</dbReference>
<dbReference type="RefSeq" id="WP_218325863.1">
    <property type="nucleotide sequence ID" value="NZ_JAHUZB010000003.1"/>
</dbReference>
<gene>
    <name evidence="4" type="ORF">KUA55_08985</name>
</gene>
<evidence type="ECO:0000313" key="4">
    <source>
        <dbReference type="EMBL" id="MBV7390813.1"/>
    </source>
</evidence>
<protein>
    <recommendedName>
        <fullName evidence="2">Universal stress protein</fullName>
    </recommendedName>
</protein>
<organism evidence="4 5">
    <name type="scientific">Enterococcus alishanensis</name>
    <dbReference type="NCBI Taxonomy" id="1303817"/>
    <lineage>
        <taxon>Bacteria</taxon>
        <taxon>Bacillati</taxon>
        <taxon>Bacillota</taxon>
        <taxon>Bacilli</taxon>
        <taxon>Lactobacillales</taxon>
        <taxon>Enterococcaceae</taxon>
        <taxon>Enterococcus</taxon>
    </lineage>
</organism>